<dbReference type="Pfam" id="PF11387">
    <property type="entry name" value="DUF2795"/>
    <property type="match status" value="1"/>
</dbReference>
<comment type="caution">
    <text evidence="2">The sequence shown here is derived from an EMBL/GenBank/DDBJ whole genome shotgun (WGS) entry which is preliminary data.</text>
</comment>
<dbReference type="AlphaFoldDB" id="A0A544YPB3"/>
<dbReference type="InterPro" id="IPR021527">
    <property type="entry name" value="DUF2795"/>
</dbReference>
<reference evidence="2 3" key="1">
    <citation type="submission" date="2019-07" db="EMBL/GenBank/DDBJ databases">
        <title>Microbispora hainanensis DSM 45428.</title>
        <authorList>
            <person name="Thawai C."/>
        </authorList>
    </citation>
    <scope>NUCLEOTIDE SEQUENCE [LARGE SCALE GENOMIC DNA]</scope>
    <source>
        <strain evidence="2 3">DSM 45428</strain>
    </source>
</reference>
<feature type="compositionally biased region" description="Basic and acidic residues" evidence="1">
    <location>
        <begin position="97"/>
        <end position="121"/>
    </location>
</feature>
<gene>
    <name evidence="2" type="ORF">FLX08_23985</name>
</gene>
<evidence type="ECO:0000256" key="1">
    <source>
        <dbReference type="SAM" id="MobiDB-lite"/>
    </source>
</evidence>
<dbReference type="EMBL" id="VIRM01000031">
    <property type="protein sequence ID" value="TQS18603.1"/>
    <property type="molecule type" value="Genomic_DNA"/>
</dbReference>
<name>A0A544YPB3_9ACTN</name>
<evidence type="ECO:0000313" key="3">
    <source>
        <dbReference type="Proteomes" id="UP000316541"/>
    </source>
</evidence>
<protein>
    <submittedName>
        <fullName evidence="2">DUF2795 domain-containing protein</fullName>
    </submittedName>
</protein>
<feature type="region of interest" description="Disordered" evidence="1">
    <location>
        <begin position="80"/>
        <end position="121"/>
    </location>
</feature>
<dbReference type="Proteomes" id="UP000316541">
    <property type="component" value="Unassembled WGS sequence"/>
</dbReference>
<proteinExistence type="predicted"/>
<accession>A0A544YPB3</accession>
<evidence type="ECO:0000313" key="2">
    <source>
        <dbReference type="EMBL" id="TQS18603.1"/>
    </source>
</evidence>
<organism evidence="2 3">
    <name type="scientific">Microbispora hainanensis</name>
    <dbReference type="NCBI Taxonomy" id="568844"/>
    <lineage>
        <taxon>Bacteria</taxon>
        <taxon>Bacillati</taxon>
        <taxon>Actinomycetota</taxon>
        <taxon>Actinomycetes</taxon>
        <taxon>Streptosporangiales</taxon>
        <taxon>Streptosporangiaceae</taxon>
        <taxon>Microbispora</taxon>
    </lineage>
</organism>
<sequence>MAGVTGDGWRVVATPTTPISWEDAVTVDDIVREALSSVDFPADKQSLVQQAADAGASEQALRLLRALPLGTYANKAEVLRSIPRDPDEEEGLSPAELARRARERTGKGRGRVAEHLRQPKS</sequence>